<sequence>MSAWPKPNGGSRLRELWRSASAGSPNSAVACWLHCADELTIEVLAQLDYDAYVMDLQHGTADGLQAIRQLRALQAMSSSAALVRLAELSASEVGRYLDAGFSGVICPMVNTKAQADALVAACRYAPQGERSWGPTRAMLKERVSLKGYAQQMRDPRTRPVTLAMIETRQGLGNLPDILTSEVDGVFIGPMDLSCSLDEEGLGTAGPKTSKAIARIKALAHRQGKVVGIYVSDRSSTEHYISKGFQFVVSAHDKVALMAGAMSSLPRTCLRRDPPAFWRVRTTHAGLLPVPQWLQVIWEGQQEPVDHEDYQERLYEVTVEFLRKQLALGLDEINDGGLSGGDLTRWVKRLSGFEDGPDGPRCCGAICYQGEALKIELKRLQRAAQEVGVPPGRVFFTSPAPGTLADAFGNDFYQSDEVFVNAIGAAMAKEYQAIHELGFKVQIDWLASTLTEGADRLAAQHQVQVLNGALQGLEAEQLRLQLRWEAPPSPALLQVLLEAEVKYVALETCQVERAPEEELWKKVKIPKDKVLLVGTINPCDRHVEHPRRIAQRLETFAEIVGWDRLMASTDAVRSADPARELAGLFERLQPVVAGAASVSNRAARVVTQEEMPQRPDCEWAGCPTYMAMGIICQGVEPVLSECYGYSLSYIEMCCGFTVAVEDGLGEILMPLDVPCRVVYGELETSLEVGEAMALPRGGSRPSGSRWVNLPILGSQELIGAHRSSYSPCRRRDPLGGRGPTQRADPTDECWAVHDEWTKQRFRSQNAEIWRCCTAAPLRLALWLVGTGNHPLAERTATGAGPQSGHGGGDFAWHGVLRSRLAVAVAAGSTTQLPLGGEGQPRAGDQVFLAT</sequence>
<dbReference type="EMBL" id="CAXAMN010008892">
    <property type="protein sequence ID" value="CAK9027118.1"/>
    <property type="molecule type" value="Genomic_DNA"/>
</dbReference>
<keyword evidence="7" id="KW-1185">Reference proteome</keyword>
<evidence type="ECO:0000313" key="7">
    <source>
        <dbReference type="Proteomes" id="UP001642484"/>
    </source>
</evidence>
<dbReference type="InterPro" id="IPR040442">
    <property type="entry name" value="Pyrv_kinase-like_dom_sf"/>
</dbReference>
<evidence type="ECO:0000256" key="3">
    <source>
        <dbReference type="ARBA" id="ARBA00023239"/>
    </source>
</evidence>
<feature type="region of interest" description="Disordered" evidence="4">
    <location>
        <begin position="829"/>
        <end position="849"/>
    </location>
</feature>
<dbReference type="SUPFAM" id="SSF51621">
    <property type="entry name" value="Phosphoenolpyruvate/pyruvate domain"/>
    <property type="match status" value="1"/>
</dbReference>
<keyword evidence="2" id="KW-0479">Metal-binding</keyword>
<gene>
    <name evidence="6" type="ORF">CCMP2556_LOCUS16641</name>
</gene>
<evidence type="ECO:0000256" key="1">
    <source>
        <dbReference type="ARBA" id="ARBA00005568"/>
    </source>
</evidence>
<dbReference type="PROSITE" id="PS51257">
    <property type="entry name" value="PROKAR_LIPOPROTEIN"/>
    <property type="match status" value="1"/>
</dbReference>
<comment type="caution">
    <text evidence="6">The sequence shown here is derived from an EMBL/GenBank/DDBJ whole genome shotgun (WGS) entry which is preliminary data.</text>
</comment>
<dbReference type="SUPFAM" id="SSF51726">
    <property type="entry name" value="UROD/MetE-like"/>
    <property type="match status" value="1"/>
</dbReference>
<dbReference type="InterPro" id="IPR005000">
    <property type="entry name" value="Aldolase/citrate-lyase_domain"/>
</dbReference>
<accession>A0ABP0KJW4</accession>
<protein>
    <recommendedName>
        <fullName evidence="5">HpcH/HpaI aldolase/citrate lyase domain-containing protein</fullName>
    </recommendedName>
</protein>
<dbReference type="Pfam" id="PF03328">
    <property type="entry name" value="HpcH_HpaI"/>
    <property type="match status" value="1"/>
</dbReference>
<name>A0ABP0KJW4_9DINO</name>
<evidence type="ECO:0000256" key="4">
    <source>
        <dbReference type="SAM" id="MobiDB-lite"/>
    </source>
</evidence>
<feature type="domain" description="HpcH/HpaI aldolase/citrate lyase" evidence="5">
    <location>
        <begin position="30"/>
        <end position="252"/>
    </location>
</feature>
<comment type="similarity">
    <text evidence="1">Belongs to the HpcH/HpaI aldolase family.</text>
</comment>
<dbReference type="PANTHER" id="PTHR30502:SF0">
    <property type="entry name" value="PHOSPHOENOLPYRUVATE CARBOXYLASE FAMILY PROTEIN"/>
    <property type="match status" value="1"/>
</dbReference>
<dbReference type="Proteomes" id="UP001642484">
    <property type="component" value="Unassembled WGS sequence"/>
</dbReference>
<keyword evidence="3" id="KW-0456">Lyase</keyword>
<evidence type="ECO:0000313" key="6">
    <source>
        <dbReference type="EMBL" id="CAK9027118.1"/>
    </source>
</evidence>
<dbReference type="InterPro" id="IPR015813">
    <property type="entry name" value="Pyrv/PenolPyrv_kinase-like_dom"/>
</dbReference>
<dbReference type="Gene3D" id="3.20.20.210">
    <property type="match status" value="1"/>
</dbReference>
<evidence type="ECO:0000256" key="2">
    <source>
        <dbReference type="ARBA" id="ARBA00022723"/>
    </source>
</evidence>
<evidence type="ECO:0000259" key="5">
    <source>
        <dbReference type="Pfam" id="PF03328"/>
    </source>
</evidence>
<reference evidence="6 7" key="1">
    <citation type="submission" date="2024-02" db="EMBL/GenBank/DDBJ databases">
        <authorList>
            <person name="Chen Y."/>
            <person name="Shah S."/>
            <person name="Dougan E. K."/>
            <person name="Thang M."/>
            <person name="Chan C."/>
        </authorList>
    </citation>
    <scope>NUCLEOTIDE SEQUENCE [LARGE SCALE GENOMIC DNA]</scope>
</reference>
<dbReference type="Gene3D" id="3.20.20.60">
    <property type="entry name" value="Phosphoenolpyruvate-binding domains"/>
    <property type="match status" value="1"/>
</dbReference>
<dbReference type="InterPro" id="IPR038071">
    <property type="entry name" value="UROD/MetE-like_sf"/>
</dbReference>
<proteinExistence type="inferred from homology"/>
<organism evidence="6 7">
    <name type="scientific">Durusdinium trenchii</name>
    <dbReference type="NCBI Taxonomy" id="1381693"/>
    <lineage>
        <taxon>Eukaryota</taxon>
        <taxon>Sar</taxon>
        <taxon>Alveolata</taxon>
        <taxon>Dinophyceae</taxon>
        <taxon>Suessiales</taxon>
        <taxon>Symbiodiniaceae</taxon>
        <taxon>Durusdinium</taxon>
    </lineage>
</organism>
<dbReference type="InterPro" id="IPR050251">
    <property type="entry name" value="HpcH-HpaI_aldolase"/>
</dbReference>
<dbReference type="PANTHER" id="PTHR30502">
    <property type="entry name" value="2-KETO-3-DEOXY-L-RHAMNONATE ALDOLASE"/>
    <property type="match status" value="1"/>
</dbReference>